<feature type="domain" description="N-acetyltransferase" evidence="1">
    <location>
        <begin position="10"/>
        <end position="169"/>
    </location>
</feature>
<comment type="caution">
    <text evidence="2">The sequence shown here is derived from an EMBL/GenBank/DDBJ whole genome shotgun (WGS) entry which is preliminary data.</text>
</comment>
<dbReference type="AlphaFoldDB" id="A0A370X801"/>
<dbReference type="SUPFAM" id="SSF55729">
    <property type="entry name" value="Acyl-CoA N-acyltransferases (Nat)"/>
    <property type="match status" value="1"/>
</dbReference>
<proteinExistence type="predicted"/>
<protein>
    <submittedName>
        <fullName evidence="2">GNAT family N-acetyltransferase</fullName>
    </submittedName>
</protein>
<dbReference type="EMBL" id="QRBE01000001">
    <property type="protein sequence ID" value="RDS84543.1"/>
    <property type="molecule type" value="Genomic_DNA"/>
</dbReference>
<keyword evidence="3" id="KW-1185">Reference proteome</keyword>
<dbReference type="Pfam" id="PF00583">
    <property type="entry name" value="Acetyltransf_1"/>
    <property type="match status" value="1"/>
</dbReference>
<accession>A0A370X801</accession>
<evidence type="ECO:0000259" key="1">
    <source>
        <dbReference type="PROSITE" id="PS51186"/>
    </source>
</evidence>
<organism evidence="2 3">
    <name type="scientific">Dyella monticola</name>
    <dbReference type="NCBI Taxonomy" id="1927958"/>
    <lineage>
        <taxon>Bacteria</taxon>
        <taxon>Pseudomonadati</taxon>
        <taxon>Pseudomonadota</taxon>
        <taxon>Gammaproteobacteria</taxon>
        <taxon>Lysobacterales</taxon>
        <taxon>Rhodanobacteraceae</taxon>
        <taxon>Dyella</taxon>
    </lineage>
</organism>
<dbReference type="Proteomes" id="UP000254258">
    <property type="component" value="Unassembled WGS sequence"/>
</dbReference>
<dbReference type="GO" id="GO:0016747">
    <property type="term" value="F:acyltransferase activity, transferring groups other than amino-acyl groups"/>
    <property type="evidence" value="ECO:0007669"/>
    <property type="project" value="InterPro"/>
</dbReference>
<name>A0A370X801_9GAMM</name>
<dbReference type="CDD" id="cd04301">
    <property type="entry name" value="NAT_SF"/>
    <property type="match status" value="1"/>
</dbReference>
<dbReference type="OrthoDB" id="9788300at2"/>
<dbReference type="PANTHER" id="PTHR43138">
    <property type="entry name" value="ACETYLTRANSFERASE, GNAT FAMILY"/>
    <property type="match status" value="1"/>
</dbReference>
<sequence length="169" mass="18688">MSASATSADLLIREIRADEFHRLWPLFQAVIAPGDTYSYPPDLTMEQACEWWTTPPSRCFIAESNGEILGCYMLRPNQPGLGDHVANAGYMVSPAARGQGIAGILCEHSLQQAREAGFTAMQFNFVVSTNNSAVRVWQRHGFTIVGQVPGAFRHATLGPTDIYVMHRYL</sequence>
<dbReference type="PROSITE" id="PS51186">
    <property type="entry name" value="GNAT"/>
    <property type="match status" value="1"/>
</dbReference>
<dbReference type="Gene3D" id="3.40.630.30">
    <property type="match status" value="1"/>
</dbReference>
<reference evidence="2 3" key="1">
    <citation type="submission" date="2018-07" db="EMBL/GenBank/DDBJ databases">
        <title>Dyella monticola sp. nov. and Dyella psychrodurans sp. nov. isolated from monsoon evergreen broad-leaved forest soil of Dinghu Mountain, China.</title>
        <authorList>
            <person name="Gao Z."/>
            <person name="Qiu L."/>
        </authorList>
    </citation>
    <scope>NUCLEOTIDE SEQUENCE [LARGE SCALE GENOMIC DNA]</scope>
    <source>
        <strain evidence="2 3">4G-K06</strain>
    </source>
</reference>
<evidence type="ECO:0000313" key="2">
    <source>
        <dbReference type="EMBL" id="RDS84543.1"/>
    </source>
</evidence>
<dbReference type="InterPro" id="IPR016181">
    <property type="entry name" value="Acyl_CoA_acyltransferase"/>
</dbReference>
<gene>
    <name evidence="2" type="ORF">DWU98_00780</name>
</gene>
<keyword evidence="2" id="KW-0808">Transferase</keyword>
<dbReference type="InterPro" id="IPR052742">
    <property type="entry name" value="Mito_N-acetyltransferase"/>
</dbReference>
<dbReference type="PANTHER" id="PTHR43138:SF1">
    <property type="entry name" value="N-ACETYLTRANSFERASE ACA1"/>
    <property type="match status" value="1"/>
</dbReference>
<dbReference type="RefSeq" id="WP_115493577.1">
    <property type="nucleotide sequence ID" value="NZ_QRBE01000001.1"/>
</dbReference>
<evidence type="ECO:0000313" key="3">
    <source>
        <dbReference type="Proteomes" id="UP000254258"/>
    </source>
</evidence>
<dbReference type="InterPro" id="IPR000182">
    <property type="entry name" value="GNAT_dom"/>
</dbReference>